<organism evidence="3 4">
    <name type="scientific">Mycobacteroides salmoniphilum</name>
    <dbReference type="NCBI Taxonomy" id="404941"/>
    <lineage>
        <taxon>Bacteria</taxon>
        <taxon>Bacillati</taxon>
        <taxon>Actinomycetota</taxon>
        <taxon>Actinomycetes</taxon>
        <taxon>Mycobacteriales</taxon>
        <taxon>Mycobacteriaceae</taxon>
        <taxon>Mycobacteroides</taxon>
    </lineage>
</organism>
<gene>
    <name evidence="3" type="primary">soj_3</name>
    <name evidence="3" type="ORF">CCUG60884_01223</name>
</gene>
<dbReference type="GO" id="GO:0051782">
    <property type="term" value="P:negative regulation of cell division"/>
    <property type="evidence" value="ECO:0007669"/>
    <property type="project" value="TreeGrafter"/>
</dbReference>
<keyword evidence="3" id="KW-0378">Hydrolase</keyword>
<feature type="region of interest" description="Disordered" evidence="1">
    <location>
        <begin position="1"/>
        <end position="127"/>
    </location>
</feature>
<dbReference type="GO" id="GO:0009898">
    <property type="term" value="C:cytoplasmic side of plasma membrane"/>
    <property type="evidence" value="ECO:0007669"/>
    <property type="project" value="TreeGrafter"/>
</dbReference>
<evidence type="ECO:0000313" key="3">
    <source>
        <dbReference type="EMBL" id="TEA08728.1"/>
    </source>
</evidence>
<dbReference type="SUPFAM" id="SSF52540">
    <property type="entry name" value="P-loop containing nucleoside triphosphate hydrolases"/>
    <property type="match status" value="1"/>
</dbReference>
<dbReference type="EMBL" id="PECL01000006">
    <property type="protein sequence ID" value="TEA08728.1"/>
    <property type="molecule type" value="Genomic_DNA"/>
</dbReference>
<dbReference type="InterPro" id="IPR002586">
    <property type="entry name" value="CobQ/CobB/MinD/ParA_Nub-bd_dom"/>
</dbReference>
<dbReference type="Pfam" id="PF01656">
    <property type="entry name" value="CbiA"/>
    <property type="match status" value="1"/>
</dbReference>
<feature type="region of interest" description="Disordered" evidence="1">
    <location>
        <begin position="202"/>
        <end position="253"/>
    </location>
</feature>
<feature type="compositionally biased region" description="Polar residues" evidence="1">
    <location>
        <begin position="583"/>
        <end position="595"/>
    </location>
</feature>
<feature type="compositionally biased region" description="Basic and acidic residues" evidence="1">
    <location>
        <begin position="38"/>
        <end position="51"/>
    </location>
</feature>
<evidence type="ECO:0000256" key="1">
    <source>
        <dbReference type="SAM" id="MobiDB-lite"/>
    </source>
</evidence>
<name>A0A4R8SZA4_9MYCO</name>
<dbReference type="InterPro" id="IPR027417">
    <property type="entry name" value="P-loop_NTPase"/>
</dbReference>
<dbReference type="GO" id="GO:0005524">
    <property type="term" value="F:ATP binding"/>
    <property type="evidence" value="ECO:0007669"/>
    <property type="project" value="TreeGrafter"/>
</dbReference>
<feature type="region of interest" description="Disordered" evidence="1">
    <location>
        <begin position="292"/>
        <end position="323"/>
    </location>
</feature>
<dbReference type="Proteomes" id="UP000294604">
    <property type="component" value="Unassembled WGS sequence"/>
</dbReference>
<dbReference type="Gene3D" id="3.40.50.300">
    <property type="entry name" value="P-loop containing nucleotide triphosphate hydrolases"/>
    <property type="match status" value="1"/>
</dbReference>
<dbReference type="GO" id="GO:0016887">
    <property type="term" value="F:ATP hydrolysis activity"/>
    <property type="evidence" value="ECO:0007669"/>
    <property type="project" value="TreeGrafter"/>
</dbReference>
<dbReference type="AlphaFoldDB" id="A0A4R8SZA4"/>
<feature type="region of interest" description="Disordered" evidence="1">
    <location>
        <begin position="472"/>
        <end position="502"/>
    </location>
</feature>
<feature type="compositionally biased region" description="Pro residues" evidence="1">
    <location>
        <begin position="763"/>
        <end position="812"/>
    </location>
</feature>
<feature type="domain" description="CobQ/CobB/MinD/ParA nucleotide binding" evidence="2">
    <location>
        <begin position="912"/>
        <end position="1039"/>
    </location>
</feature>
<feature type="compositionally biased region" description="Acidic residues" evidence="1">
    <location>
        <begin position="675"/>
        <end position="686"/>
    </location>
</feature>
<proteinExistence type="predicted"/>
<sequence length="1162" mass="124292">MAKNKPTAEPDEGSIARPPWLPPPEKERRWSLSGLGSKKKDQREPGRDREAPQVVDLDEDDDRVAEASAAAVPETTTVEDVEADGVTASADVDEPVSQPRRTVTDDSVAVPPPAASQSEVPTEADTPWEMKVPAWGEVAEPAALSSALDRVDDIEVPGIGDGSVAVPSVSEPVVPEQVDTPWEIKIPAWGEVSEPAALSPALDRVDDIEVPGMGDDSVEDRPGAAEVDSGQTGDAVVEPEPEPEPEFVVPEPVSERVDMPWEPEVPEISSAVEVVPVPVEEVVSAWDVPAPLAESGSIEPKPVAAEIESSADTPELDEPVGPPVRVQVDDAVVEPEPEPEPPGFVVPEPVSERVDMSWEPRVPEVSSAVEVAPAPVEEVVSAWHPPAPLVESESIEPEPVAAEIESSADTPELDEPVGPPVRVQVDDAVVEPEPEPEPVSERVDTPWEPVVPEISSALEAAPAPVEDVVAAWHPPAPLAESESIEPEPVAAESVSSADAPELDEVEMRAAALLEAVARARESAADSVAEPATEADGLSQLDEPPTQAADSDVPEAEPSGDVPAVDEIDQRAAALLAAMEAKRSQSAASESDSTEQAPAPASEPERDDEPAPDLSFDHPTELDEVHDLPSPPDFDSGEVETDEPSEVDANSATGSDAVAQGLSEHHETAQGYPEHIDEDSPDADAEDVQSQRPPTRRLALPPWQLPGAATSVEFERFGPHKPSSFDDDGPFSRLRREHADKAAPSKPPAEPLGESPEAVVRDAPQPPMQDPRLPPPPPPPGWRPPQPPPPGWRPPQPPPPGWRPPQPPPPPPGWVAHQPSPDAGHPGPPGPPPQEHRAAPPANYRPPQAFRVPTPLEEAELTGQHPNAPQSGWRRRVRMATGGHVNPGLSRRDRLRQELEEQIRQPIVGDFRIAVLSIKGGVGKTTTTLGLGSALAMVRHDRVIAVDANPDRGTLAERVRDESTQSTVRDLLSDPNLHSYADVRNHTLMATSRLEILASEQEPAVSEVFSEGDYRRTVEILRHYYNIILTDCGTGIMHSAMAGVLDLAHTIVLVSAPAMDAARSASATLDWLMQHGYSGLVRGAHVVLSTSRPGSANLKIDKLYEHFESRCRSVHTIPFDPHLSEGADIDFGLLRQQTMDAYLDLAASVSEDFGRLRGPAERP</sequence>
<dbReference type="PANTHER" id="PTHR43384:SF14">
    <property type="entry name" value="ESX-1 SECRETION-ASSOCIATED PROTEIN ESPI"/>
    <property type="match status" value="1"/>
</dbReference>
<reference evidence="3 4" key="1">
    <citation type="journal article" date="2019" name="Sci. Rep.">
        <title>Extended insight into the Mycobacterium chelonae-abscessus complex through whole genome sequencing of Mycobacterium salmoniphilum outbreak and Mycobacterium salmoniphilum-like strains.</title>
        <authorList>
            <person name="Behra P.R.K."/>
            <person name="Das S."/>
            <person name="Pettersson B.M.F."/>
            <person name="Shirreff L."/>
            <person name="DuCote T."/>
            <person name="Jacobsson K.G."/>
            <person name="Ennis D.G."/>
            <person name="Kirsebom L.A."/>
        </authorList>
    </citation>
    <scope>NUCLEOTIDE SEQUENCE [LARGE SCALE GENOMIC DNA]</scope>
    <source>
        <strain evidence="3 4">CCUG 60884</strain>
    </source>
</reference>
<dbReference type="GO" id="GO:0005829">
    <property type="term" value="C:cytosol"/>
    <property type="evidence" value="ECO:0007669"/>
    <property type="project" value="TreeGrafter"/>
</dbReference>
<evidence type="ECO:0000259" key="2">
    <source>
        <dbReference type="Pfam" id="PF01656"/>
    </source>
</evidence>
<feature type="compositionally biased region" description="Basic and acidic residues" evidence="1">
    <location>
        <begin position="614"/>
        <end position="626"/>
    </location>
</feature>
<dbReference type="PANTHER" id="PTHR43384">
    <property type="entry name" value="SEPTUM SITE-DETERMINING PROTEIN MIND HOMOLOG, CHLOROPLASTIC-RELATED"/>
    <property type="match status" value="1"/>
</dbReference>
<feature type="compositionally biased region" description="Acidic residues" evidence="1">
    <location>
        <begin position="428"/>
        <end position="438"/>
    </location>
</feature>
<evidence type="ECO:0000313" key="4">
    <source>
        <dbReference type="Proteomes" id="UP000294604"/>
    </source>
</evidence>
<feature type="region of interest" description="Disordered" evidence="1">
    <location>
        <begin position="517"/>
        <end position="848"/>
    </location>
</feature>
<feature type="compositionally biased region" description="Acidic residues" evidence="1">
    <location>
        <begin position="634"/>
        <end position="645"/>
    </location>
</feature>
<dbReference type="InterPro" id="IPR050625">
    <property type="entry name" value="ParA/MinD_ATPase"/>
</dbReference>
<protein>
    <submittedName>
        <fullName evidence="3">Sporulation initiation inhibitor protein Soj</fullName>
        <ecNumber evidence="3">3.6.-.-</ecNumber>
    </submittedName>
</protein>
<accession>A0A4R8SZA4</accession>
<comment type="caution">
    <text evidence="3">The sequence shown here is derived from an EMBL/GenBank/DDBJ whole genome shotgun (WGS) entry which is preliminary data.</text>
</comment>
<dbReference type="EC" id="3.6.-.-" evidence="3"/>
<feature type="region of interest" description="Disordered" evidence="1">
    <location>
        <begin position="387"/>
        <end position="455"/>
    </location>
</feature>